<reference evidence="1 2" key="1">
    <citation type="submission" date="2016-11" db="EMBL/GenBank/DDBJ databases">
        <authorList>
            <person name="Jaros S."/>
            <person name="Januszkiewicz K."/>
            <person name="Wedrychowicz H."/>
        </authorList>
    </citation>
    <scope>NUCLEOTIDE SEQUENCE [LARGE SCALE GENOMIC DNA]</scope>
    <source>
        <strain evidence="1 2">DSM 14214</strain>
    </source>
</reference>
<organism evidence="1 2">
    <name type="scientific">Anaerotignum lactatifermentans DSM 14214</name>
    <dbReference type="NCBI Taxonomy" id="1121323"/>
    <lineage>
        <taxon>Bacteria</taxon>
        <taxon>Bacillati</taxon>
        <taxon>Bacillota</taxon>
        <taxon>Clostridia</taxon>
        <taxon>Lachnospirales</taxon>
        <taxon>Anaerotignaceae</taxon>
        <taxon>Anaerotignum</taxon>
    </lineage>
</organism>
<dbReference type="OrthoDB" id="2068559at2"/>
<keyword evidence="2" id="KW-1185">Reference proteome</keyword>
<gene>
    <name evidence="1" type="ORF">SAMN02745138_02186</name>
</gene>
<dbReference type="AlphaFoldDB" id="A0A1M6UJC4"/>
<proteinExistence type="predicted"/>
<sequence>MATFTEHYDLIKPGTDDYYDVADFNENMDAIDTQLYQAEQDMAGVSEKIGNPGDEGEDTLFGLLNPGNQPEEKADFYRYSKTEIKKQIQNWKPNLSGSTTFYGKITTFRAEKNGTVYVKWTSSDTANGEFYIYHKAPLSILEAPDQSELGSSIPKGLQQEDFCYYHINYVYSSNKGKPTTFEWVFPVIAGIDYTFMWYASSASSLYLNEFSLGYTDTKEA</sequence>
<evidence type="ECO:0000313" key="2">
    <source>
        <dbReference type="Proteomes" id="UP000183975"/>
    </source>
</evidence>
<protein>
    <submittedName>
        <fullName evidence="1">Uncharacterized protein</fullName>
    </submittedName>
</protein>
<dbReference type="Proteomes" id="UP000183975">
    <property type="component" value="Unassembled WGS sequence"/>
</dbReference>
<name>A0A1M6UJC4_9FIRM</name>
<dbReference type="EMBL" id="FRAH01000039">
    <property type="protein sequence ID" value="SHK69335.1"/>
    <property type="molecule type" value="Genomic_DNA"/>
</dbReference>
<dbReference type="RefSeq" id="WP_072851729.1">
    <property type="nucleotide sequence ID" value="NZ_FRAH01000039.1"/>
</dbReference>
<evidence type="ECO:0000313" key="1">
    <source>
        <dbReference type="EMBL" id="SHK69335.1"/>
    </source>
</evidence>
<accession>A0A1M6UJC4</accession>